<dbReference type="GO" id="GO:0008962">
    <property type="term" value="F:phosphatidylglycerophosphatase activity"/>
    <property type="evidence" value="ECO:0007669"/>
    <property type="project" value="UniProtKB-EC"/>
</dbReference>
<dbReference type="GO" id="GO:0004721">
    <property type="term" value="F:phosphoprotein phosphatase activity"/>
    <property type="evidence" value="ECO:0007669"/>
    <property type="project" value="UniProtKB-KW"/>
</dbReference>
<keyword evidence="13" id="KW-1185">Reference proteome</keyword>
<evidence type="ECO:0000313" key="12">
    <source>
        <dbReference type="EnsemblPlants" id="TuG1812G0500004574.01.T01"/>
    </source>
</evidence>
<keyword evidence="3" id="KW-0378">Hydrolase</keyword>
<protein>
    <recommendedName>
        <fullName evidence="7">phosphatidylglycerophosphatase</fullName>
        <ecNumber evidence="7">3.1.3.27</ecNumber>
    </recommendedName>
</protein>
<dbReference type="SUPFAM" id="SSF52799">
    <property type="entry name" value="(Phosphotyrosine protein) phosphatases II"/>
    <property type="match status" value="1"/>
</dbReference>
<comment type="function">
    <text evidence="9">Exhibits phosphatidylglycerophosphate phosphatase activity. Involved in root growth and columella cells organization. May possess protein phosphatase activity.</text>
</comment>
<dbReference type="InterPro" id="IPR016130">
    <property type="entry name" value="Tyr_Pase_AS"/>
</dbReference>
<comment type="pathway">
    <text evidence="6">Phospholipid metabolism; phosphatidylglycerol biosynthesis; phosphatidylglycerol from CDP-diacylglycerol: step 2/2.</text>
</comment>
<dbReference type="Gramene" id="TuG1812G0500004574.01.T01">
    <property type="protein sequence ID" value="TuG1812G0500004574.01.T01"/>
    <property type="gene ID" value="TuG1812G0500004574.01"/>
</dbReference>
<evidence type="ECO:0000259" key="10">
    <source>
        <dbReference type="PROSITE" id="PS50054"/>
    </source>
</evidence>
<dbReference type="PROSITE" id="PS50056">
    <property type="entry name" value="TYR_PHOSPHATASE_2"/>
    <property type="match status" value="1"/>
</dbReference>
<dbReference type="GO" id="GO:0006629">
    <property type="term" value="P:lipid metabolic process"/>
    <property type="evidence" value="ECO:0007669"/>
    <property type="project" value="UniProtKB-KW"/>
</dbReference>
<dbReference type="Proteomes" id="UP000015106">
    <property type="component" value="Chromosome 5"/>
</dbReference>
<evidence type="ECO:0000256" key="5">
    <source>
        <dbReference type="ARBA" id="ARBA00023098"/>
    </source>
</evidence>
<evidence type="ECO:0000256" key="9">
    <source>
        <dbReference type="ARBA" id="ARBA00053902"/>
    </source>
</evidence>
<dbReference type="InterPro" id="IPR000387">
    <property type="entry name" value="Tyr_Pase_dom"/>
</dbReference>
<keyword evidence="4" id="KW-0904">Protein phosphatase</keyword>
<accession>A0A8R7QK62</accession>
<dbReference type="Gene3D" id="3.90.190.10">
    <property type="entry name" value="Protein tyrosine phosphatase superfamily"/>
    <property type="match status" value="1"/>
</dbReference>
<dbReference type="GO" id="GO:0048364">
    <property type="term" value="P:root development"/>
    <property type="evidence" value="ECO:0007669"/>
    <property type="project" value="UniProtKB-ARBA"/>
</dbReference>
<feature type="domain" description="Tyrosine-protein phosphatase" evidence="10">
    <location>
        <begin position="15"/>
        <end position="162"/>
    </location>
</feature>
<name>A0A8R7QK62_TRIUA</name>
<dbReference type="FunFam" id="3.90.190.10:FF:000051">
    <property type="entry name" value="Dual specificity phosphatase domain protein"/>
    <property type="match status" value="1"/>
</dbReference>
<sequence>MLNYGRSLIETEFNWWDRIDKDIWIGAVPFPSHVPRLKELGITGVVTLTEPFETLVPKCAYELHGMDHLEIPTTDYVYAPSKEKIDKALDFIHKNATEGGSTLVHCKAGRARSATIVLCYLIKYKKMTPEAALARAKSVRTRVKLAAAQWQAVKEFNSSLVDVGEDVSQDVDDDGIDTLQGA</sequence>
<dbReference type="AlphaFoldDB" id="A0A8R7QK62"/>
<keyword evidence="5" id="KW-0443">Lipid metabolism</keyword>
<evidence type="ECO:0000256" key="3">
    <source>
        <dbReference type="ARBA" id="ARBA00022801"/>
    </source>
</evidence>
<dbReference type="EnsemblPlants" id="TuG1812G0500004574.01.T01">
    <property type="protein sequence ID" value="TuG1812G0500004574.01.T01"/>
    <property type="gene ID" value="TuG1812G0500004574.01"/>
</dbReference>
<evidence type="ECO:0000256" key="7">
    <source>
        <dbReference type="ARBA" id="ARBA00024224"/>
    </source>
</evidence>
<evidence type="ECO:0000256" key="1">
    <source>
        <dbReference type="ARBA" id="ARBA00008601"/>
    </source>
</evidence>
<dbReference type="PANTHER" id="PTHR46274:SF6">
    <property type="entry name" value="TYR_PHOSPHATASE_2 DOMAIN-CONTAINING PROTEIN"/>
    <property type="match status" value="1"/>
</dbReference>
<dbReference type="PANTHER" id="PTHR46274">
    <property type="entry name" value="PHOSPHATIDYLINOSITOL PHOSPHATASE"/>
    <property type="match status" value="1"/>
</dbReference>
<reference evidence="13" key="1">
    <citation type="journal article" date="2013" name="Nature">
        <title>Draft genome of the wheat A-genome progenitor Triticum urartu.</title>
        <authorList>
            <person name="Ling H.Q."/>
            <person name="Zhao S."/>
            <person name="Liu D."/>
            <person name="Wang J."/>
            <person name="Sun H."/>
            <person name="Zhang C."/>
            <person name="Fan H."/>
            <person name="Li D."/>
            <person name="Dong L."/>
            <person name="Tao Y."/>
            <person name="Gao C."/>
            <person name="Wu H."/>
            <person name="Li Y."/>
            <person name="Cui Y."/>
            <person name="Guo X."/>
            <person name="Zheng S."/>
            <person name="Wang B."/>
            <person name="Yu K."/>
            <person name="Liang Q."/>
            <person name="Yang W."/>
            <person name="Lou X."/>
            <person name="Chen J."/>
            <person name="Feng M."/>
            <person name="Jian J."/>
            <person name="Zhang X."/>
            <person name="Luo G."/>
            <person name="Jiang Y."/>
            <person name="Liu J."/>
            <person name="Wang Z."/>
            <person name="Sha Y."/>
            <person name="Zhang B."/>
            <person name="Wu H."/>
            <person name="Tang D."/>
            <person name="Shen Q."/>
            <person name="Xue P."/>
            <person name="Zou S."/>
            <person name="Wang X."/>
            <person name="Liu X."/>
            <person name="Wang F."/>
            <person name="Yang Y."/>
            <person name="An X."/>
            <person name="Dong Z."/>
            <person name="Zhang K."/>
            <person name="Zhang X."/>
            <person name="Luo M.C."/>
            <person name="Dvorak J."/>
            <person name="Tong Y."/>
            <person name="Wang J."/>
            <person name="Yang H."/>
            <person name="Li Z."/>
            <person name="Wang D."/>
            <person name="Zhang A."/>
            <person name="Wang J."/>
        </authorList>
    </citation>
    <scope>NUCLEOTIDE SEQUENCE</scope>
    <source>
        <strain evidence="13">cv. G1812</strain>
    </source>
</reference>
<evidence type="ECO:0000256" key="2">
    <source>
        <dbReference type="ARBA" id="ARBA00022516"/>
    </source>
</evidence>
<evidence type="ECO:0000259" key="11">
    <source>
        <dbReference type="PROSITE" id="PS50056"/>
    </source>
</evidence>
<dbReference type="PROSITE" id="PS00383">
    <property type="entry name" value="TYR_PHOSPHATASE_1"/>
    <property type="match status" value="1"/>
</dbReference>
<proteinExistence type="inferred from homology"/>
<reference evidence="12" key="2">
    <citation type="submission" date="2018-03" db="EMBL/GenBank/DDBJ databases">
        <title>The Triticum urartu genome reveals the dynamic nature of wheat genome evolution.</title>
        <authorList>
            <person name="Ling H."/>
            <person name="Ma B."/>
            <person name="Shi X."/>
            <person name="Liu H."/>
            <person name="Dong L."/>
            <person name="Sun H."/>
            <person name="Cao Y."/>
            <person name="Gao Q."/>
            <person name="Zheng S."/>
            <person name="Li Y."/>
            <person name="Yu Y."/>
            <person name="Du H."/>
            <person name="Qi M."/>
            <person name="Li Y."/>
            <person name="Yu H."/>
            <person name="Cui Y."/>
            <person name="Wang N."/>
            <person name="Chen C."/>
            <person name="Wu H."/>
            <person name="Zhao Y."/>
            <person name="Zhang J."/>
            <person name="Li Y."/>
            <person name="Zhou W."/>
            <person name="Zhang B."/>
            <person name="Hu W."/>
            <person name="Eijk M."/>
            <person name="Tang J."/>
            <person name="Witsenboer H."/>
            <person name="Zhao S."/>
            <person name="Li Z."/>
            <person name="Zhang A."/>
            <person name="Wang D."/>
            <person name="Liang C."/>
        </authorList>
    </citation>
    <scope>NUCLEOTIDE SEQUENCE [LARGE SCALE GENOMIC DNA]</scope>
    <source>
        <strain evidence="12">cv. G1812</strain>
    </source>
</reference>
<dbReference type="EC" id="3.1.3.27" evidence="7"/>
<dbReference type="InterPro" id="IPR000340">
    <property type="entry name" value="Dual-sp_phosphatase_cat-dom"/>
</dbReference>
<keyword evidence="2" id="KW-0444">Lipid biosynthesis</keyword>
<comment type="catalytic activity">
    <reaction evidence="8">
        <text>a 1,2-diacyl-sn-glycero-3-phospho-(1'-sn-glycero-3'-phosphate) + H2O = a 1,2-diacyl-sn-glycero-3-phospho-(1'-sn-glycerol) + phosphate</text>
        <dbReference type="Rhea" id="RHEA:33751"/>
        <dbReference type="ChEBI" id="CHEBI:15377"/>
        <dbReference type="ChEBI" id="CHEBI:43474"/>
        <dbReference type="ChEBI" id="CHEBI:60110"/>
        <dbReference type="ChEBI" id="CHEBI:64716"/>
        <dbReference type="EC" id="3.1.3.27"/>
    </reaction>
    <physiologicalReaction direction="left-to-right" evidence="8">
        <dbReference type="Rhea" id="RHEA:33752"/>
    </physiologicalReaction>
</comment>
<comment type="similarity">
    <text evidence="1">Belongs to the protein-tyrosine phosphatase family. Non-receptor class dual specificity subfamily.</text>
</comment>
<evidence type="ECO:0000256" key="6">
    <source>
        <dbReference type="ARBA" id="ARBA00024192"/>
    </source>
</evidence>
<evidence type="ECO:0000313" key="13">
    <source>
        <dbReference type="Proteomes" id="UP000015106"/>
    </source>
</evidence>
<organism evidence="12 13">
    <name type="scientific">Triticum urartu</name>
    <name type="common">Red wild einkorn</name>
    <name type="synonym">Crithodium urartu</name>
    <dbReference type="NCBI Taxonomy" id="4572"/>
    <lineage>
        <taxon>Eukaryota</taxon>
        <taxon>Viridiplantae</taxon>
        <taxon>Streptophyta</taxon>
        <taxon>Embryophyta</taxon>
        <taxon>Tracheophyta</taxon>
        <taxon>Spermatophyta</taxon>
        <taxon>Magnoliopsida</taxon>
        <taxon>Liliopsida</taxon>
        <taxon>Poales</taxon>
        <taxon>Poaceae</taxon>
        <taxon>BOP clade</taxon>
        <taxon>Pooideae</taxon>
        <taxon>Triticodae</taxon>
        <taxon>Triticeae</taxon>
        <taxon>Triticinae</taxon>
        <taxon>Triticum</taxon>
    </lineage>
</organism>
<dbReference type="PROSITE" id="PS50054">
    <property type="entry name" value="TYR_PHOSPHATASE_DUAL"/>
    <property type="match status" value="1"/>
</dbReference>
<dbReference type="SMART" id="SM00195">
    <property type="entry name" value="DSPc"/>
    <property type="match status" value="1"/>
</dbReference>
<evidence type="ECO:0000256" key="8">
    <source>
        <dbReference type="ARBA" id="ARBA00050944"/>
    </source>
</evidence>
<dbReference type="Pfam" id="PF00782">
    <property type="entry name" value="DSPc"/>
    <property type="match status" value="1"/>
</dbReference>
<dbReference type="InterPro" id="IPR020422">
    <property type="entry name" value="TYR_PHOSPHATASE_DUAL_dom"/>
</dbReference>
<evidence type="ECO:0000256" key="4">
    <source>
        <dbReference type="ARBA" id="ARBA00022912"/>
    </source>
</evidence>
<feature type="domain" description="Tyrosine specific protein phosphatases" evidence="11">
    <location>
        <begin position="83"/>
        <end position="151"/>
    </location>
</feature>
<reference evidence="12" key="3">
    <citation type="submission" date="2022-06" db="UniProtKB">
        <authorList>
            <consortium name="EnsemblPlants"/>
        </authorList>
    </citation>
    <scope>IDENTIFICATION</scope>
</reference>
<dbReference type="InterPro" id="IPR029021">
    <property type="entry name" value="Prot-tyrosine_phosphatase-like"/>
</dbReference>